<evidence type="ECO:0000256" key="1">
    <source>
        <dbReference type="ARBA" id="ARBA00001933"/>
    </source>
</evidence>
<evidence type="ECO:0000256" key="5">
    <source>
        <dbReference type="ARBA" id="ARBA00022576"/>
    </source>
</evidence>
<reference evidence="13 14" key="1">
    <citation type="submission" date="2019-02" db="EMBL/GenBank/DDBJ databases">
        <title>Genomic Encyclopedia of Type Strains, Phase IV (KMG-IV): sequencing the most valuable type-strain genomes for metagenomic binning, comparative biology and taxonomic classification.</title>
        <authorList>
            <person name="Goeker M."/>
        </authorList>
    </citation>
    <scope>NUCLEOTIDE SEQUENCE [LARGE SCALE GENOMIC DNA]</scope>
    <source>
        <strain evidence="13 14">DSM 10617</strain>
    </source>
</reference>
<dbReference type="Pfam" id="PF00155">
    <property type="entry name" value="Aminotran_1_2"/>
    <property type="match status" value="1"/>
</dbReference>
<dbReference type="HAMAP" id="MF_01023">
    <property type="entry name" value="HisC_aminotrans_2"/>
    <property type="match status" value="1"/>
</dbReference>
<keyword evidence="14" id="KW-1185">Reference proteome</keyword>
<keyword evidence="8 11" id="KW-0663">Pyridoxal phosphate</keyword>
<evidence type="ECO:0000256" key="2">
    <source>
        <dbReference type="ARBA" id="ARBA00005011"/>
    </source>
</evidence>
<dbReference type="Gene3D" id="3.90.1150.10">
    <property type="entry name" value="Aspartate Aminotransferase, domain 1"/>
    <property type="match status" value="1"/>
</dbReference>
<evidence type="ECO:0000256" key="6">
    <source>
        <dbReference type="ARBA" id="ARBA00022605"/>
    </source>
</evidence>
<proteinExistence type="inferred from homology"/>
<dbReference type="InterPro" id="IPR015421">
    <property type="entry name" value="PyrdxlP-dep_Trfase_major"/>
</dbReference>
<dbReference type="InterPro" id="IPR001917">
    <property type="entry name" value="Aminotrans_II_pyridoxalP_BS"/>
</dbReference>
<dbReference type="SUPFAM" id="SSF53383">
    <property type="entry name" value="PLP-dependent transferases"/>
    <property type="match status" value="1"/>
</dbReference>
<evidence type="ECO:0000259" key="12">
    <source>
        <dbReference type="Pfam" id="PF00155"/>
    </source>
</evidence>
<comment type="pathway">
    <text evidence="2 11">Amino-acid biosynthesis; L-histidine biosynthesis; L-histidine from 5-phospho-alpha-D-ribose 1-diphosphate: step 7/9.</text>
</comment>
<dbReference type="UniPathway" id="UPA00031">
    <property type="reaction ID" value="UER00012"/>
</dbReference>
<accession>A0A4V2EW51</accession>
<comment type="subunit">
    <text evidence="4 11">Homodimer.</text>
</comment>
<dbReference type="GO" id="GO:0000105">
    <property type="term" value="P:L-histidine biosynthetic process"/>
    <property type="evidence" value="ECO:0007669"/>
    <property type="project" value="UniProtKB-UniRule"/>
</dbReference>
<dbReference type="Proteomes" id="UP000293433">
    <property type="component" value="Unassembled WGS sequence"/>
</dbReference>
<dbReference type="AlphaFoldDB" id="A0A4V2EW51"/>
<comment type="catalytic activity">
    <reaction evidence="10 11">
        <text>L-histidinol phosphate + 2-oxoglutarate = 3-(imidazol-4-yl)-2-oxopropyl phosphate + L-glutamate</text>
        <dbReference type="Rhea" id="RHEA:23744"/>
        <dbReference type="ChEBI" id="CHEBI:16810"/>
        <dbReference type="ChEBI" id="CHEBI:29985"/>
        <dbReference type="ChEBI" id="CHEBI:57766"/>
        <dbReference type="ChEBI" id="CHEBI:57980"/>
        <dbReference type="EC" id="2.6.1.9"/>
    </reaction>
</comment>
<dbReference type="RefSeq" id="WP_130482093.1">
    <property type="nucleotide sequence ID" value="NZ_SGWV01000009.1"/>
</dbReference>
<evidence type="ECO:0000256" key="11">
    <source>
        <dbReference type="HAMAP-Rule" id="MF_01023"/>
    </source>
</evidence>
<keyword evidence="6 11" id="KW-0028">Amino-acid biosynthesis</keyword>
<feature type="domain" description="Aminotransferase class I/classII large" evidence="12">
    <location>
        <begin position="25"/>
        <end position="367"/>
    </location>
</feature>
<dbReference type="EC" id="2.6.1.9" evidence="11"/>
<name>A0A4V2EW51_9BURK</name>
<dbReference type="CDD" id="cd00609">
    <property type="entry name" value="AAT_like"/>
    <property type="match status" value="1"/>
</dbReference>
<organism evidence="13 14">
    <name type="scientific">Sphaerotilus mobilis</name>
    <dbReference type="NCBI Taxonomy" id="47994"/>
    <lineage>
        <taxon>Bacteria</taxon>
        <taxon>Pseudomonadati</taxon>
        <taxon>Pseudomonadota</taxon>
        <taxon>Betaproteobacteria</taxon>
        <taxon>Burkholderiales</taxon>
        <taxon>Sphaerotilaceae</taxon>
        <taxon>Sphaerotilus</taxon>
    </lineage>
</organism>
<dbReference type="NCBIfam" id="TIGR01141">
    <property type="entry name" value="hisC"/>
    <property type="match status" value="1"/>
</dbReference>
<dbReference type="OrthoDB" id="9809616at2"/>
<comment type="caution">
    <text evidence="13">The sequence shown here is derived from an EMBL/GenBank/DDBJ whole genome shotgun (WGS) entry which is preliminary data.</text>
</comment>
<feature type="modified residue" description="N6-(pyridoxal phosphate)lysine" evidence="11">
    <location>
        <position position="229"/>
    </location>
</feature>
<dbReference type="EMBL" id="SGWV01000009">
    <property type="protein sequence ID" value="RZS54770.1"/>
    <property type="molecule type" value="Genomic_DNA"/>
</dbReference>
<dbReference type="PROSITE" id="PS00599">
    <property type="entry name" value="AA_TRANSFER_CLASS_2"/>
    <property type="match status" value="1"/>
</dbReference>
<comment type="similarity">
    <text evidence="3 11">Belongs to the class-II pyridoxal-phosphate-dependent aminotransferase family. Histidinol-phosphate aminotransferase subfamily.</text>
</comment>
<evidence type="ECO:0000256" key="4">
    <source>
        <dbReference type="ARBA" id="ARBA00011738"/>
    </source>
</evidence>
<dbReference type="InterPro" id="IPR015424">
    <property type="entry name" value="PyrdxlP-dep_Trfase"/>
</dbReference>
<evidence type="ECO:0000313" key="14">
    <source>
        <dbReference type="Proteomes" id="UP000293433"/>
    </source>
</evidence>
<keyword evidence="7 11" id="KW-0808">Transferase</keyword>
<protein>
    <recommendedName>
        <fullName evidence="11">Histidinol-phosphate aminotransferase</fullName>
        <ecNumber evidence="11">2.6.1.9</ecNumber>
    </recommendedName>
    <alternativeName>
        <fullName evidence="11">Imidazole acetol-phosphate transaminase</fullName>
    </alternativeName>
</protein>
<dbReference type="InterPro" id="IPR004839">
    <property type="entry name" value="Aminotransferase_I/II_large"/>
</dbReference>
<evidence type="ECO:0000313" key="13">
    <source>
        <dbReference type="EMBL" id="RZS54770.1"/>
    </source>
</evidence>
<evidence type="ECO:0000256" key="3">
    <source>
        <dbReference type="ARBA" id="ARBA00007970"/>
    </source>
</evidence>
<gene>
    <name evidence="11" type="primary">hisC</name>
    <name evidence="13" type="ORF">EV685_2254</name>
</gene>
<evidence type="ECO:0000256" key="8">
    <source>
        <dbReference type="ARBA" id="ARBA00022898"/>
    </source>
</evidence>
<dbReference type="InterPro" id="IPR015422">
    <property type="entry name" value="PyrdxlP-dep_Trfase_small"/>
</dbReference>
<sequence>MSRYWSPLVHTLSPYVPGEQPKIAQLIKLNTNEHPWPPSPKVAEAIAAELAGSTVDEAGERLRLYPDPSAAALRATLADVHGLDAAQVFVGNGSDEVLAHAFQALLNHRRADGSARPLLYPDITYSFYPTYCRLYGITPQTVALDAHLQLRVDDLIDAARTHDAGGVVFPNPNAPTGCGVARAEIERLLVALPDTVVVVDEAYVDFGAESAVPLIAAHPNLLVVHTLSKSRALAGLRVGYALGHAELIDALVRVKDSFNSYPLDRLALVGAQAALADSDWFTRACRAVSDSRAKLSAELAALGFDVLPSQANFVFAAHPRHDAATLARALRERAILVRHFSRPERIADRLRITIGTPAQCDALVAALRDILGPQG</sequence>
<keyword evidence="9 11" id="KW-0368">Histidine biosynthesis</keyword>
<evidence type="ECO:0000256" key="9">
    <source>
        <dbReference type="ARBA" id="ARBA00023102"/>
    </source>
</evidence>
<keyword evidence="5 11" id="KW-0032">Aminotransferase</keyword>
<dbReference type="PANTHER" id="PTHR42885:SF2">
    <property type="entry name" value="HISTIDINOL-PHOSPHATE AMINOTRANSFERASE"/>
    <property type="match status" value="1"/>
</dbReference>
<dbReference type="InterPro" id="IPR005861">
    <property type="entry name" value="HisP_aminotrans"/>
</dbReference>
<evidence type="ECO:0000256" key="10">
    <source>
        <dbReference type="ARBA" id="ARBA00047481"/>
    </source>
</evidence>
<dbReference type="Gene3D" id="3.40.640.10">
    <property type="entry name" value="Type I PLP-dependent aspartate aminotransferase-like (Major domain)"/>
    <property type="match status" value="1"/>
</dbReference>
<comment type="cofactor">
    <cofactor evidence="1 11">
        <name>pyridoxal 5'-phosphate</name>
        <dbReference type="ChEBI" id="CHEBI:597326"/>
    </cofactor>
</comment>
<evidence type="ECO:0000256" key="7">
    <source>
        <dbReference type="ARBA" id="ARBA00022679"/>
    </source>
</evidence>
<dbReference type="GO" id="GO:0004400">
    <property type="term" value="F:histidinol-phosphate transaminase activity"/>
    <property type="evidence" value="ECO:0007669"/>
    <property type="project" value="UniProtKB-UniRule"/>
</dbReference>
<dbReference type="PANTHER" id="PTHR42885">
    <property type="entry name" value="HISTIDINOL-PHOSPHATE AMINOTRANSFERASE-RELATED"/>
    <property type="match status" value="1"/>
</dbReference>
<dbReference type="GO" id="GO:0030170">
    <property type="term" value="F:pyridoxal phosphate binding"/>
    <property type="evidence" value="ECO:0007669"/>
    <property type="project" value="InterPro"/>
</dbReference>